<evidence type="ECO:0000256" key="7">
    <source>
        <dbReference type="ARBA" id="ARBA00022771"/>
    </source>
</evidence>
<feature type="domain" description="DNA-directed RNA polymerase I subunit RPA2" evidence="19">
    <location>
        <begin position="572"/>
        <end position="629"/>
    </location>
</feature>
<accession>A0A1X7UHX4</accession>
<comment type="catalytic activity">
    <reaction evidence="11">
        <text>RNA(n) + a ribonucleoside 5'-triphosphate = RNA(n+1) + diphosphate</text>
        <dbReference type="Rhea" id="RHEA:21248"/>
        <dbReference type="Rhea" id="RHEA-COMP:14527"/>
        <dbReference type="Rhea" id="RHEA-COMP:17342"/>
        <dbReference type="ChEBI" id="CHEBI:33019"/>
        <dbReference type="ChEBI" id="CHEBI:61557"/>
        <dbReference type="ChEBI" id="CHEBI:140395"/>
        <dbReference type="EC" id="2.7.7.6"/>
    </reaction>
    <physiologicalReaction direction="left-to-right" evidence="11">
        <dbReference type="Rhea" id="RHEA:21249"/>
    </physiologicalReaction>
</comment>
<dbReference type="FunFam" id="3.90.1100.10:FF:000008">
    <property type="entry name" value="DNA-directed RNA polymerase subunit beta"/>
    <property type="match status" value="1"/>
</dbReference>
<evidence type="ECO:0000256" key="5">
    <source>
        <dbReference type="ARBA" id="ARBA00022695"/>
    </source>
</evidence>
<evidence type="ECO:0000256" key="1">
    <source>
        <dbReference type="ARBA" id="ARBA00004604"/>
    </source>
</evidence>
<feature type="domain" description="DNA-directed RNA polymerase subunit 2 hybrid-binding" evidence="14">
    <location>
        <begin position="678"/>
        <end position="1039"/>
    </location>
</feature>
<dbReference type="FunFam" id="2.40.270.10:FF:000011">
    <property type="entry name" value="DNA-directed RNA polymerase subunit beta"/>
    <property type="match status" value="1"/>
</dbReference>
<dbReference type="InterPro" id="IPR007121">
    <property type="entry name" value="RNA_pol_bsu_CS"/>
</dbReference>
<dbReference type="Pfam" id="PF04565">
    <property type="entry name" value="RNA_pol_Rpb2_3"/>
    <property type="match status" value="1"/>
</dbReference>
<dbReference type="Pfam" id="PF00562">
    <property type="entry name" value="RNA_pol_Rpb2_6"/>
    <property type="match status" value="1"/>
</dbReference>
<dbReference type="FunFam" id="3.90.1800.10:FF:000004">
    <property type="entry name" value="DNA-directed RNA polymerase subunit beta"/>
    <property type="match status" value="1"/>
</dbReference>
<reference evidence="21" key="1">
    <citation type="journal article" date="2010" name="Nature">
        <title>The Amphimedon queenslandica genome and the evolution of animal complexity.</title>
        <authorList>
            <person name="Srivastava M."/>
            <person name="Simakov O."/>
            <person name="Chapman J."/>
            <person name="Fahey B."/>
            <person name="Gauthier M.E."/>
            <person name="Mitros T."/>
            <person name="Richards G.S."/>
            <person name="Conaco C."/>
            <person name="Dacre M."/>
            <person name="Hellsten U."/>
            <person name="Larroux C."/>
            <person name="Putnam N.H."/>
            <person name="Stanke M."/>
            <person name="Adamska M."/>
            <person name="Darling A."/>
            <person name="Degnan S.M."/>
            <person name="Oakley T.H."/>
            <person name="Plachetzki D.C."/>
            <person name="Zhai Y."/>
            <person name="Adamski M."/>
            <person name="Calcino A."/>
            <person name="Cummins S.F."/>
            <person name="Goodstein D.M."/>
            <person name="Harris C."/>
            <person name="Jackson D.J."/>
            <person name="Leys S.P."/>
            <person name="Shu S."/>
            <person name="Woodcroft B.J."/>
            <person name="Vervoort M."/>
            <person name="Kosik K.S."/>
            <person name="Manning G."/>
            <person name="Degnan B.M."/>
            <person name="Rokhsar D.S."/>
        </authorList>
    </citation>
    <scope>NUCLEOTIDE SEQUENCE [LARGE SCALE GENOMIC DNA]</scope>
</reference>
<dbReference type="InterPro" id="IPR015712">
    <property type="entry name" value="DNA-dir_RNA_pol_su2"/>
</dbReference>
<dbReference type="Pfam" id="PF06883">
    <property type="entry name" value="RNA_pol_Rpa2_4"/>
    <property type="match status" value="1"/>
</dbReference>
<dbReference type="Gene3D" id="3.90.1110.10">
    <property type="entry name" value="RNA polymerase Rpb2, domain 2"/>
    <property type="match status" value="1"/>
</dbReference>
<feature type="domain" description="RNA polymerase Rpb2" evidence="16">
    <location>
        <begin position="216"/>
        <end position="377"/>
    </location>
</feature>
<dbReference type="PROSITE" id="PS01166">
    <property type="entry name" value="RNA_POL_BETA"/>
    <property type="match status" value="1"/>
</dbReference>
<evidence type="ECO:0000256" key="13">
    <source>
        <dbReference type="RuleBase" id="RU363031"/>
    </source>
</evidence>
<dbReference type="InterPro" id="IPR014724">
    <property type="entry name" value="RNA_pol_RPB2_OB-fold"/>
</dbReference>
<dbReference type="InterPro" id="IPR007120">
    <property type="entry name" value="DNA-dir_RNAP_su2_dom"/>
</dbReference>
<reference evidence="20" key="2">
    <citation type="submission" date="2017-05" db="UniProtKB">
        <authorList>
            <consortium name="EnsemblMetazoa"/>
        </authorList>
    </citation>
    <scope>IDENTIFICATION</scope>
</reference>
<dbReference type="Gene3D" id="3.90.1100.10">
    <property type="match status" value="2"/>
</dbReference>
<evidence type="ECO:0000256" key="11">
    <source>
        <dbReference type="ARBA" id="ARBA00047768"/>
    </source>
</evidence>
<evidence type="ECO:0000256" key="3">
    <source>
        <dbReference type="ARBA" id="ARBA00022478"/>
    </source>
</evidence>
<dbReference type="InterPro" id="IPR037034">
    <property type="entry name" value="RNA_pol_Rpb2_2_sf"/>
</dbReference>
<keyword evidence="6" id="KW-0479">Metal-binding</keyword>
<dbReference type="GO" id="GO:0008270">
    <property type="term" value="F:zinc ion binding"/>
    <property type="evidence" value="ECO:0007669"/>
    <property type="project" value="UniProtKB-KW"/>
</dbReference>
<comment type="subcellular location">
    <subcellularLocation>
        <location evidence="1">Nucleus</location>
        <location evidence="1">Nucleolus</location>
    </subcellularLocation>
</comment>
<dbReference type="GO" id="GO:0006351">
    <property type="term" value="P:DNA-templated transcription"/>
    <property type="evidence" value="ECO:0007669"/>
    <property type="project" value="InterPro"/>
</dbReference>
<keyword evidence="3 13" id="KW-0240">DNA-directed RNA polymerase</keyword>
<evidence type="ECO:0000256" key="9">
    <source>
        <dbReference type="ARBA" id="ARBA00023163"/>
    </source>
</evidence>
<dbReference type="Pfam" id="PF04563">
    <property type="entry name" value="RNA_pol_Rpb2_1"/>
    <property type="match status" value="1"/>
</dbReference>
<dbReference type="eggNOG" id="KOG0216">
    <property type="taxonomic scope" value="Eukaryota"/>
</dbReference>
<keyword evidence="5 13" id="KW-0548">Nucleotidyltransferase</keyword>
<keyword evidence="8" id="KW-0862">Zinc</keyword>
<evidence type="ECO:0000256" key="6">
    <source>
        <dbReference type="ARBA" id="ARBA00022723"/>
    </source>
</evidence>
<feature type="domain" description="RNA polymerase beta subunit protrusion" evidence="17">
    <location>
        <begin position="40"/>
        <end position="418"/>
    </location>
</feature>
<organism evidence="20">
    <name type="scientific">Amphimedon queenslandica</name>
    <name type="common">Sponge</name>
    <dbReference type="NCBI Taxonomy" id="400682"/>
    <lineage>
        <taxon>Eukaryota</taxon>
        <taxon>Metazoa</taxon>
        <taxon>Porifera</taxon>
        <taxon>Demospongiae</taxon>
        <taxon>Heteroscleromorpha</taxon>
        <taxon>Haplosclerida</taxon>
        <taxon>Niphatidae</taxon>
        <taxon>Amphimedon</taxon>
    </lineage>
</organism>
<protein>
    <recommendedName>
        <fullName evidence="13">DNA-directed RNA polymerase subunit beta</fullName>
        <ecNumber evidence="13">2.7.7.6</ecNumber>
    </recommendedName>
</protein>
<dbReference type="Proteomes" id="UP000007879">
    <property type="component" value="Unassembled WGS sequence"/>
</dbReference>
<name>A0A1X7UHX4_AMPQE</name>
<evidence type="ECO:0000256" key="10">
    <source>
        <dbReference type="ARBA" id="ARBA00023242"/>
    </source>
</evidence>
<comment type="function">
    <text evidence="13">DNA-dependent RNA polymerase catalyzes the transcription of DNA into RNA using the four ribonucleoside triphosphates as substrates.</text>
</comment>
<dbReference type="EnsemblMetazoa" id="XM_019998653.1">
    <property type="protein sequence ID" value="XP_019854212.1"/>
    <property type="gene ID" value="LOC100634236"/>
</dbReference>
<dbReference type="OrthoDB" id="10248617at2759"/>
<dbReference type="InterPro" id="IPR007644">
    <property type="entry name" value="RNA_pol_bsu_protrusion"/>
</dbReference>
<dbReference type="PANTHER" id="PTHR20856">
    <property type="entry name" value="DNA-DIRECTED RNA POLYMERASE I SUBUNIT 2"/>
    <property type="match status" value="1"/>
</dbReference>
<dbReference type="AlphaFoldDB" id="A0A1X7UHX4"/>
<evidence type="ECO:0000259" key="14">
    <source>
        <dbReference type="Pfam" id="PF00562"/>
    </source>
</evidence>
<feature type="domain" description="RNA polymerase Rpb2" evidence="15">
    <location>
        <begin position="1041"/>
        <end position="1140"/>
    </location>
</feature>
<dbReference type="Gene3D" id="2.40.50.150">
    <property type="match status" value="1"/>
</dbReference>
<evidence type="ECO:0000259" key="18">
    <source>
        <dbReference type="Pfam" id="PF04565"/>
    </source>
</evidence>
<dbReference type="Gene3D" id="3.90.1800.10">
    <property type="entry name" value="RNA polymerase alpha subunit dimerisation domain"/>
    <property type="match status" value="1"/>
</dbReference>
<dbReference type="InterPro" id="IPR007645">
    <property type="entry name" value="RNA_pol_Rpb2_3"/>
</dbReference>
<dbReference type="InterPro" id="IPR007641">
    <property type="entry name" value="RNA_pol_Rpb2_7"/>
</dbReference>
<evidence type="ECO:0000256" key="12">
    <source>
        <dbReference type="RuleBase" id="RU000434"/>
    </source>
</evidence>
<dbReference type="GO" id="GO:0032549">
    <property type="term" value="F:ribonucleoside binding"/>
    <property type="evidence" value="ECO:0007669"/>
    <property type="project" value="InterPro"/>
</dbReference>
<dbReference type="EC" id="2.7.7.6" evidence="13"/>
<dbReference type="InParanoid" id="A0A1X7UHX4"/>
<dbReference type="Gene3D" id="2.40.270.10">
    <property type="entry name" value="DNA-directed RNA polymerase, subunit 2, domain 6"/>
    <property type="match status" value="1"/>
</dbReference>
<dbReference type="GO" id="GO:0005730">
    <property type="term" value="C:nucleolus"/>
    <property type="evidence" value="ECO:0007669"/>
    <property type="project" value="UniProtKB-SubCell"/>
</dbReference>
<evidence type="ECO:0000256" key="4">
    <source>
        <dbReference type="ARBA" id="ARBA00022679"/>
    </source>
</evidence>
<evidence type="ECO:0000313" key="20">
    <source>
        <dbReference type="EnsemblMetazoa" id="Aqu2.1.27068_001"/>
    </source>
</evidence>
<dbReference type="InterPro" id="IPR009674">
    <property type="entry name" value="Rpa2_dom_4"/>
</dbReference>
<dbReference type="Pfam" id="PF04560">
    <property type="entry name" value="RNA_pol_Rpb2_7"/>
    <property type="match status" value="1"/>
</dbReference>
<feature type="domain" description="RNA polymerase Rpb2" evidence="18">
    <location>
        <begin position="464"/>
        <end position="528"/>
    </location>
</feature>
<dbReference type="GO" id="GO:0003677">
    <property type="term" value="F:DNA binding"/>
    <property type="evidence" value="ECO:0007669"/>
    <property type="project" value="InterPro"/>
</dbReference>
<dbReference type="InterPro" id="IPR037033">
    <property type="entry name" value="DNA-dir_RNAP_su2_hyb_sf"/>
</dbReference>
<proteinExistence type="inferred from homology"/>
<dbReference type="InterPro" id="IPR007642">
    <property type="entry name" value="RNA_pol_Rpb2_2"/>
</dbReference>
<dbReference type="KEGG" id="aqu:100634236"/>
<evidence type="ECO:0000256" key="8">
    <source>
        <dbReference type="ARBA" id="ARBA00022833"/>
    </source>
</evidence>
<keyword evidence="10" id="KW-0539">Nucleus</keyword>
<dbReference type="STRING" id="400682.A0A1X7UHX4"/>
<evidence type="ECO:0000259" key="15">
    <source>
        <dbReference type="Pfam" id="PF04560"/>
    </source>
</evidence>
<dbReference type="GO" id="GO:0003899">
    <property type="term" value="F:DNA-directed RNA polymerase activity"/>
    <property type="evidence" value="ECO:0007669"/>
    <property type="project" value="UniProtKB-EC"/>
</dbReference>
<dbReference type="EnsemblMetazoa" id="Aqu2.1.27068_001">
    <property type="protein sequence ID" value="Aqu2.1.27068_001"/>
    <property type="gene ID" value="Aqu2.1.27068"/>
</dbReference>
<evidence type="ECO:0000259" key="19">
    <source>
        <dbReference type="Pfam" id="PF06883"/>
    </source>
</evidence>
<keyword evidence="21" id="KW-1185">Reference proteome</keyword>
<evidence type="ECO:0000256" key="2">
    <source>
        <dbReference type="ARBA" id="ARBA00006835"/>
    </source>
</evidence>
<dbReference type="GO" id="GO:0000428">
    <property type="term" value="C:DNA-directed RNA polymerase complex"/>
    <property type="evidence" value="ECO:0007669"/>
    <property type="project" value="UniProtKB-KW"/>
</dbReference>
<evidence type="ECO:0000313" key="21">
    <source>
        <dbReference type="Proteomes" id="UP000007879"/>
    </source>
</evidence>
<dbReference type="CDD" id="cd00653">
    <property type="entry name" value="RNA_pol_B_RPB2"/>
    <property type="match status" value="1"/>
</dbReference>
<evidence type="ECO:0000259" key="16">
    <source>
        <dbReference type="Pfam" id="PF04561"/>
    </source>
</evidence>
<dbReference type="SUPFAM" id="SSF64484">
    <property type="entry name" value="beta and beta-prime subunits of DNA dependent RNA-polymerase"/>
    <property type="match status" value="1"/>
</dbReference>
<dbReference type="Pfam" id="PF04561">
    <property type="entry name" value="RNA_pol_Rpb2_2"/>
    <property type="match status" value="1"/>
</dbReference>
<dbReference type="FunFam" id="3.90.1100.10:FF:000016">
    <property type="entry name" value="DNA-directed RNA polymerase subunit beta"/>
    <property type="match status" value="1"/>
</dbReference>
<keyword evidence="4 13" id="KW-0808">Transferase</keyword>
<comment type="similarity">
    <text evidence="2 12">Belongs to the RNA polymerase beta chain family.</text>
</comment>
<keyword evidence="7" id="KW-0863">Zinc-finger</keyword>
<evidence type="ECO:0000259" key="17">
    <source>
        <dbReference type="Pfam" id="PF04563"/>
    </source>
</evidence>
<gene>
    <name evidence="20" type="primary">100634236</name>
</gene>
<keyword evidence="9 13" id="KW-0804">Transcription</keyword>
<dbReference type="FunFam" id="2.40.50.150:FF:000004">
    <property type="entry name" value="DNA-directed RNA polymerase subunit beta"/>
    <property type="match status" value="1"/>
</dbReference>
<sequence length="1148" mass="129728">MPKESRNTTQNKGRDPFLKHLTSGGFGKLNPHQIESLQALTRHHIEAFDFAVDEGLKYAVEDLRSRELLDPRGQKVEIFIENAEIGYPTLPESNIHVKSVNIYPSECRERGVSYKAPLMLTVTFMIEKSIVNTVNVPMGQVPIMVKSNRCRLYGMSPEELVKHHEESEEMGGYFIINGNEKLLRMLIMPRRNYPIAIIRPSWIGKVPFSTEYGCTMRCVKKDQTQCNMTLHYCSNGSLTLAFSRNKEQFYMSIIYILKALISVSDLFIFTEMTKGKEDDAFLKGCVAAMLHDCQTEVLTRADALRYLGDRFRFKFNLPPWVTAEEICHELIRNHICVHLDKNTDKFNMLIFMARKTYALANGQCMAETADSPMNQEILLGGHLYLMYLKEKMEDFLRKVQSEVERKYEANPDEFSVTDTSALKRILEPKKTVPIATIMETFLATGYLRTNTGLNLQQMSGFSIVADKLNFFRYISHFRAVHRGAFFAQMKSTEVRKLLPEAWGFICPVHSPDGAPCGLLNHLSSKCQVVTTIPNVRKLPKLLSSLGMIPLVSPLEVPSSSSALDVILNGRVLGVVKSSDTPRFVRQLRHLKATRTQEVPSTLEIGYVPLSKGGQFPGIFLFTTPSRMMRPVINLATNTMELIGSFEQVYMDIAVSESDIHPNVTTHKEVSDDSILSAVASLTPFTDFNPSPRNIYQCQMAKQTMGTPTHSFGHRGDNKLYRLQTPQTPLVRTKFYDECDLDNYPLGTNAIVAVIAYTGYDMEDAIVINRASLERGFTHATVYKNEFIDLSKKANDRNTMYQFGTLPSNKIAYERLDEDGLPHVGSLLEEDDPLYSYIDLASNRVHVERYKSREPAYVEEVKLLGSEKGDRPLERVSIKLRLNRNPAIGDKFASRHGQKGVLSWQWPVEDLPFCESGMVPDIIFNPHGFPSRMTVGMWVESMAGKSGALHGITHDSTSFIFGDEKPAADYFGTLLTKAGYNYYGSERMYSGIDGREFEVDIFFGVVYYQRLRHMVADKYQVRTTGPIDTLTHQPIKGRSKGGGIRFGEMERDCLIAHGASFLLQDRLLNCSDKSLSRVCSDCGSILSPICLKRSEDPALPQEEMWACKVCEGGGHVETISVPYVFRYFVAELAAMNIGIKINRRELMSK</sequence>